<name>A0A804IWJ7_MUSAM</name>
<evidence type="ECO:0000313" key="4">
    <source>
        <dbReference type="Proteomes" id="UP000012960"/>
    </source>
</evidence>
<accession>A0A804IWJ7</accession>
<protein>
    <submittedName>
        <fullName evidence="2">(wild Malaysian banana) hypothetical protein</fullName>
    </submittedName>
</protein>
<dbReference type="SUPFAM" id="SSF52058">
    <property type="entry name" value="L domain-like"/>
    <property type="match status" value="1"/>
</dbReference>
<dbReference type="PANTHER" id="PTHR47186">
    <property type="entry name" value="LEUCINE-RICH REPEAT-CONTAINING PROTEIN 57"/>
    <property type="match status" value="1"/>
</dbReference>
<evidence type="ECO:0000313" key="2">
    <source>
        <dbReference type="EMBL" id="CAG1844083.1"/>
    </source>
</evidence>
<reference evidence="2" key="1">
    <citation type="submission" date="2021-03" db="EMBL/GenBank/DDBJ databases">
        <authorList>
            <consortium name="Genoscope - CEA"/>
            <person name="William W."/>
        </authorList>
    </citation>
    <scope>NUCLEOTIDE SEQUENCE</scope>
    <source>
        <strain evidence="2">Doubled-haploid Pahang</strain>
    </source>
</reference>
<dbReference type="Gramene" id="Ma04_t32730.1">
    <property type="protein sequence ID" value="Ma04_p32730.1"/>
    <property type="gene ID" value="Ma04_g32730"/>
</dbReference>
<feature type="region of interest" description="Disordered" evidence="1">
    <location>
        <begin position="1"/>
        <end position="21"/>
    </location>
</feature>
<dbReference type="InParanoid" id="A0A804IWJ7"/>
<sequence length="258" mass="29995">MRREPRRTARGFGGRKKDECEPQLWAPPKELKSLHSLDLSNSGRKELPKSIGELKHLRCLRLHNTNMSTLPESLGRLYNLKLVNYKFYSKGKNTFLKLEKLVFENCSQLKDLPELKNLPSLVHMEISDCPIVCLPKKGLPTTLQFLSINNCPKLRQRRRDERGEDWPKLVVWTDEELVISRVAAKCLTMQSRHNTKAHAKTFLFLHSMPISQIIKLQNLSLFYKVPNNLQTCQDLIRAKILEITIYGYHFLAEVVVKY</sequence>
<dbReference type="Proteomes" id="UP000012960">
    <property type="component" value="Unplaced"/>
</dbReference>
<evidence type="ECO:0000313" key="3">
    <source>
        <dbReference type="EnsemblPlants" id="Ma04_p32730.1"/>
    </source>
</evidence>
<reference evidence="3" key="2">
    <citation type="submission" date="2021-05" db="UniProtKB">
        <authorList>
            <consortium name="EnsemblPlants"/>
        </authorList>
    </citation>
    <scope>IDENTIFICATION</scope>
    <source>
        <strain evidence="3">subsp. malaccensis</strain>
    </source>
</reference>
<dbReference type="AlphaFoldDB" id="A0A804IWJ7"/>
<proteinExistence type="predicted"/>
<dbReference type="EMBL" id="HG996469">
    <property type="protein sequence ID" value="CAG1844083.1"/>
    <property type="molecule type" value="Genomic_DNA"/>
</dbReference>
<dbReference type="Gene3D" id="3.80.10.10">
    <property type="entry name" value="Ribonuclease Inhibitor"/>
    <property type="match status" value="1"/>
</dbReference>
<organism evidence="3 4">
    <name type="scientific">Musa acuminata subsp. malaccensis</name>
    <name type="common">Wild banana</name>
    <name type="synonym">Musa malaccensis</name>
    <dbReference type="NCBI Taxonomy" id="214687"/>
    <lineage>
        <taxon>Eukaryota</taxon>
        <taxon>Viridiplantae</taxon>
        <taxon>Streptophyta</taxon>
        <taxon>Embryophyta</taxon>
        <taxon>Tracheophyta</taxon>
        <taxon>Spermatophyta</taxon>
        <taxon>Magnoliopsida</taxon>
        <taxon>Liliopsida</taxon>
        <taxon>Zingiberales</taxon>
        <taxon>Musaceae</taxon>
        <taxon>Musa</taxon>
    </lineage>
</organism>
<dbReference type="EnsemblPlants" id="Ma04_t32730.1">
    <property type="protein sequence ID" value="Ma04_p32730.1"/>
    <property type="gene ID" value="Ma04_g32730"/>
</dbReference>
<keyword evidence="4" id="KW-1185">Reference proteome</keyword>
<dbReference type="InterPro" id="IPR032675">
    <property type="entry name" value="LRR_dom_sf"/>
</dbReference>
<dbReference type="PANTHER" id="PTHR47186:SF3">
    <property type="entry name" value="OS09G0267800 PROTEIN"/>
    <property type="match status" value="1"/>
</dbReference>
<gene>
    <name evidence="2" type="ORF">GSMUA_138780.1</name>
</gene>
<evidence type="ECO:0000256" key="1">
    <source>
        <dbReference type="SAM" id="MobiDB-lite"/>
    </source>
</evidence>